<keyword evidence="1" id="KW-0238">DNA-binding</keyword>
<dbReference type="EMBL" id="JABBNT010000003">
    <property type="protein sequence ID" value="NMM45229.1"/>
    <property type="molecule type" value="Genomic_DNA"/>
</dbReference>
<dbReference type="Gene3D" id="1.10.260.40">
    <property type="entry name" value="lambda repressor-like DNA-binding domains"/>
    <property type="match status" value="1"/>
</dbReference>
<protein>
    <submittedName>
        <fullName evidence="3">Helix-turn-helix transcriptional regulator</fullName>
    </submittedName>
</protein>
<feature type="domain" description="HTH cro/C1-type" evidence="2">
    <location>
        <begin position="13"/>
        <end position="67"/>
    </location>
</feature>
<sequence length="118" mass="13045">MPHPVDVTVGNRVRELRIRRGLSQQALGEKVGVSFQQIQKYERGTNRMGSSRLVQIADVLDVPVASFFDGLGKAAGKEIETGGPLNVKASKVARDWQRIGDERLQSKVAEMMRALARD</sequence>
<proteinExistence type="predicted"/>
<dbReference type="PROSITE" id="PS50943">
    <property type="entry name" value="HTH_CROC1"/>
    <property type="match status" value="1"/>
</dbReference>
<dbReference type="GO" id="GO:0003700">
    <property type="term" value="F:DNA-binding transcription factor activity"/>
    <property type="evidence" value="ECO:0007669"/>
    <property type="project" value="TreeGrafter"/>
</dbReference>
<gene>
    <name evidence="3" type="ORF">HH303_12115</name>
</gene>
<keyword evidence="4" id="KW-1185">Reference proteome</keyword>
<dbReference type="GO" id="GO:0003677">
    <property type="term" value="F:DNA binding"/>
    <property type="evidence" value="ECO:0007669"/>
    <property type="project" value="UniProtKB-KW"/>
</dbReference>
<dbReference type="InterPro" id="IPR001387">
    <property type="entry name" value="Cro/C1-type_HTH"/>
</dbReference>
<evidence type="ECO:0000256" key="1">
    <source>
        <dbReference type="ARBA" id="ARBA00023125"/>
    </source>
</evidence>
<evidence type="ECO:0000313" key="3">
    <source>
        <dbReference type="EMBL" id="NMM45229.1"/>
    </source>
</evidence>
<dbReference type="SUPFAM" id="SSF47413">
    <property type="entry name" value="lambda repressor-like DNA-binding domains"/>
    <property type="match status" value="1"/>
</dbReference>
<dbReference type="Proteomes" id="UP000539372">
    <property type="component" value="Unassembled WGS sequence"/>
</dbReference>
<organism evidence="3 4">
    <name type="scientific">Pacificispira spongiicola</name>
    <dbReference type="NCBI Taxonomy" id="2729598"/>
    <lineage>
        <taxon>Bacteria</taxon>
        <taxon>Pseudomonadati</taxon>
        <taxon>Pseudomonadota</taxon>
        <taxon>Alphaproteobacteria</taxon>
        <taxon>Rhodospirillales</taxon>
        <taxon>Rhodospirillaceae</taxon>
        <taxon>Pacificispira</taxon>
    </lineage>
</organism>
<name>A0A7Y0E0Y4_9PROT</name>
<dbReference type="SMART" id="SM00530">
    <property type="entry name" value="HTH_XRE"/>
    <property type="match status" value="1"/>
</dbReference>
<evidence type="ECO:0000259" key="2">
    <source>
        <dbReference type="PROSITE" id="PS50943"/>
    </source>
</evidence>
<dbReference type="Pfam" id="PF01381">
    <property type="entry name" value="HTH_3"/>
    <property type="match status" value="1"/>
</dbReference>
<dbReference type="PANTHER" id="PTHR46797">
    <property type="entry name" value="HTH-TYPE TRANSCRIPTIONAL REGULATOR"/>
    <property type="match status" value="1"/>
</dbReference>
<comment type="caution">
    <text evidence="3">The sequence shown here is derived from an EMBL/GenBank/DDBJ whole genome shotgun (WGS) entry which is preliminary data.</text>
</comment>
<dbReference type="InterPro" id="IPR010982">
    <property type="entry name" value="Lambda_DNA-bd_dom_sf"/>
</dbReference>
<accession>A0A7Y0E0Y4</accession>
<dbReference type="RefSeq" id="WP_169625584.1">
    <property type="nucleotide sequence ID" value="NZ_JABBNT010000003.1"/>
</dbReference>
<dbReference type="AlphaFoldDB" id="A0A7Y0E0Y4"/>
<dbReference type="InterPro" id="IPR050807">
    <property type="entry name" value="TransReg_Diox_bact_type"/>
</dbReference>
<reference evidence="3 4" key="1">
    <citation type="submission" date="2020-04" db="EMBL/GenBank/DDBJ databases">
        <title>Rhodospirillaceae bacterium KN72 isolated from deep sea.</title>
        <authorList>
            <person name="Zhang D.-C."/>
        </authorList>
    </citation>
    <scope>NUCLEOTIDE SEQUENCE [LARGE SCALE GENOMIC DNA]</scope>
    <source>
        <strain evidence="3 4">KN72</strain>
    </source>
</reference>
<dbReference type="PANTHER" id="PTHR46797:SF2">
    <property type="entry name" value="TRANSCRIPTIONAL REGULATOR"/>
    <property type="match status" value="1"/>
</dbReference>
<dbReference type="GO" id="GO:0005829">
    <property type="term" value="C:cytosol"/>
    <property type="evidence" value="ECO:0007669"/>
    <property type="project" value="TreeGrafter"/>
</dbReference>
<dbReference type="CDD" id="cd00093">
    <property type="entry name" value="HTH_XRE"/>
    <property type="match status" value="1"/>
</dbReference>
<evidence type="ECO:0000313" key="4">
    <source>
        <dbReference type="Proteomes" id="UP000539372"/>
    </source>
</evidence>